<evidence type="ECO:0000313" key="3">
    <source>
        <dbReference type="Proteomes" id="UP001345963"/>
    </source>
</evidence>
<organism evidence="2 3">
    <name type="scientific">Ataeniobius toweri</name>
    <dbReference type="NCBI Taxonomy" id="208326"/>
    <lineage>
        <taxon>Eukaryota</taxon>
        <taxon>Metazoa</taxon>
        <taxon>Chordata</taxon>
        <taxon>Craniata</taxon>
        <taxon>Vertebrata</taxon>
        <taxon>Euteleostomi</taxon>
        <taxon>Actinopterygii</taxon>
        <taxon>Neopterygii</taxon>
        <taxon>Teleostei</taxon>
        <taxon>Neoteleostei</taxon>
        <taxon>Acanthomorphata</taxon>
        <taxon>Ovalentaria</taxon>
        <taxon>Atherinomorphae</taxon>
        <taxon>Cyprinodontiformes</taxon>
        <taxon>Goodeidae</taxon>
        <taxon>Ataeniobius</taxon>
    </lineage>
</organism>
<evidence type="ECO:0000256" key="1">
    <source>
        <dbReference type="SAM" id="MobiDB-lite"/>
    </source>
</evidence>
<evidence type="ECO:0000313" key="2">
    <source>
        <dbReference type="EMBL" id="MED6244278.1"/>
    </source>
</evidence>
<accession>A0ABU7B1M7</accession>
<protein>
    <recommendedName>
        <fullName evidence="4">Secreted protein</fullName>
    </recommendedName>
</protein>
<feature type="region of interest" description="Disordered" evidence="1">
    <location>
        <begin position="57"/>
        <end position="80"/>
    </location>
</feature>
<sequence>MLYFYFFACSLQNLILGEFRRSGRSNERHTFGFPLPTDERANIFQSCGFTPGCASSVASPSLSKKDRTPNWQSPGSVCGGTRSFSPEGLRAPQNVASIRRASQVRSFCPLLAHTAVGKCVVTSCLSVRRRMDFLSSGGERGATWPV</sequence>
<keyword evidence="3" id="KW-1185">Reference proteome</keyword>
<evidence type="ECO:0008006" key="4">
    <source>
        <dbReference type="Google" id="ProtNLM"/>
    </source>
</evidence>
<reference evidence="2 3" key="1">
    <citation type="submission" date="2021-07" db="EMBL/GenBank/DDBJ databases">
        <authorList>
            <person name="Palmer J.M."/>
        </authorList>
    </citation>
    <scope>NUCLEOTIDE SEQUENCE [LARGE SCALE GENOMIC DNA]</scope>
    <source>
        <strain evidence="2 3">AT_MEX2019</strain>
        <tissue evidence="2">Muscle</tissue>
    </source>
</reference>
<proteinExistence type="predicted"/>
<name>A0ABU7B1M7_9TELE</name>
<gene>
    <name evidence="2" type="ORF">ATANTOWER_002412</name>
</gene>
<comment type="caution">
    <text evidence="2">The sequence shown here is derived from an EMBL/GenBank/DDBJ whole genome shotgun (WGS) entry which is preliminary data.</text>
</comment>
<dbReference type="Proteomes" id="UP001345963">
    <property type="component" value="Unassembled WGS sequence"/>
</dbReference>
<dbReference type="EMBL" id="JAHUTI010039463">
    <property type="protein sequence ID" value="MED6244278.1"/>
    <property type="molecule type" value="Genomic_DNA"/>
</dbReference>